<comment type="caution">
    <text evidence="4">The sequence shown here is derived from an EMBL/GenBank/DDBJ whole genome shotgun (WGS) entry which is preliminary data.</text>
</comment>
<feature type="compositionally biased region" description="Low complexity" evidence="2">
    <location>
        <begin position="11"/>
        <end position="42"/>
    </location>
</feature>
<dbReference type="SUPFAM" id="SSF143243">
    <property type="entry name" value="Nqo5-like"/>
    <property type="match status" value="1"/>
</dbReference>
<dbReference type="PANTHER" id="PTHR10884">
    <property type="entry name" value="NADH DEHYDROGENASE UBIQUINONE IRON-SULFUR PROTEIN 3"/>
    <property type="match status" value="1"/>
</dbReference>
<dbReference type="EMBL" id="SKFG01000011">
    <property type="protein sequence ID" value="TCZ76797.1"/>
    <property type="molecule type" value="Genomic_DNA"/>
</dbReference>
<feature type="compositionally biased region" description="Basic and acidic residues" evidence="2">
    <location>
        <begin position="1"/>
        <end position="10"/>
    </location>
</feature>
<dbReference type="GO" id="GO:0008137">
    <property type="term" value="F:NADH dehydrogenase (ubiquinone) activity"/>
    <property type="evidence" value="ECO:0007669"/>
    <property type="project" value="InterPro"/>
</dbReference>
<evidence type="ECO:0000313" key="4">
    <source>
        <dbReference type="EMBL" id="TCZ76797.1"/>
    </source>
</evidence>
<name>A0A4R4EBU5_9BACL</name>
<evidence type="ECO:0000256" key="1">
    <source>
        <dbReference type="ARBA" id="ARBA00007569"/>
    </source>
</evidence>
<sequence>MVSEENKPVEPEQSGAPAEAEAAKPAEPVAEPKQPAEAAAETAKPKPERPARPERPAKEAAEEAPAAPSPNQPLLDQLVRILNSEVAENAVTASSINEANDHLPTVVIASEHWANAARVMRDHPELNCNYLRNMSGVDQETHLEAVYNLISLSTRVNYCVRVITDREAPSIPSITHLWEGANWNEREIFDLLGIDFPGHPNMTRIMLADDWVGHPLRKDYEPLDPEV</sequence>
<dbReference type="Pfam" id="PF00329">
    <property type="entry name" value="Complex1_30kDa"/>
    <property type="match status" value="1"/>
</dbReference>
<protein>
    <submittedName>
        <fullName evidence="4">NADH-quinone oxidoreductase subunit C</fullName>
    </submittedName>
</protein>
<gene>
    <name evidence="4" type="ORF">E0485_12490</name>
</gene>
<accession>A0A4R4EBU5</accession>
<keyword evidence="5" id="KW-1185">Reference proteome</keyword>
<feature type="region of interest" description="Disordered" evidence="2">
    <location>
        <begin position="1"/>
        <end position="72"/>
    </location>
</feature>
<evidence type="ECO:0000256" key="2">
    <source>
        <dbReference type="SAM" id="MobiDB-lite"/>
    </source>
</evidence>
<evidence type="ECO:0000313" key="5">
    <source>
        <dbReference type="Proteomes" id="UP000295418"/>
    </source>
</evidence>
<feature type="domain" description="NADH:ubiquinone oxidoreductase 30kDa subunit" evidence="3">
    <location>
        <begin position="106"/>
        <end position="221"/>
    </location>
</feature>
<dbReference type="OrthoDB" id="9803286at2"/>
<dbReference type="Gene3D" id="3.30.460.80">
    <property type="entry name" value="NADH:ubiquinone oxidoreductase, 30kDa subunit"/>
    <property type="match status" value="1"/>
</dbReference>
<feature type="compositionally biased region" description="Basic and acidic residues" evidence="2">
    <location>
        <begin position="43"/>
        <end position="61"/>
    </location>
</feature>
<dbReference type="AlphaFoldDB" id="A0A4R4EBU5"/>
<dbReference type="InterPro" id="IPR001268">
    <property type="entry name" value="NADH_UbQ_OxRdtase_30kDa_su"/>
</dbReference>
<dbReference type="Proteomes" id="UP000295418">
    <property type="component" value="Unassembled WGS sequence"/>
</dbReference>
<organism evidence="4 5">
    <name type="scientific">Paenibacillus albiflavus</name>
    <dbReference type="NCBI Taxonomy" id="2545760"/>
    <lineage>
        <taxon>Bacteria</taxon>
        <taxon>Bacillati</taxon>
        <taxon>Bacillota</taxon>
        <taxon>Bacilli</taxon>
        <taxon>Bacillales</taxon>
        <taxon>Paenibacillaceae</taxon>
        <taxon>Paenibacillus</taxon>
    </lineage>
</organism>
<dbReference type="InterPro" id="IPR037232">
    <property type="entry name" value="NADH_quin_OxRdtase_su_C/D-like"/>
</dbReference>
<reference evidence="4 5" key="1">
    <citation type="submission" date="2019-03" db="EMBL/GenBank/DDBJ databases">
        <authorList>
            <person name="Kim M.K.M."/>
        </authorList>
    </citation>
    <scope>NUCLEOTIDE SEQUENCE [LARGE SCALE GENOMIC DNA]</scope>
    <source>
        <strain evidence="4 5">18JY21-1</strain>
    </source>
</reference>
<dbReference type="PANTHER" id="PTHR10884:SF14">
    <property type="entry name" value="NADH DEHYDROGENASE [UBIQUINONE] IRON-SULFUR PROTEIN 3, MITOCHONDRIAL"/>
    <property type="match status" value="1"/>
</dbReference>
<evidence type="ECO:0000259" key="3">
    <source>
        <dbReference type="Pfam" id="PF00329"/>
    </source>
</evidence>
<comment type="similarity">
    <text evidence="1">Belongs to the complex I 30 kDa subunit family.</text>
</comment>
<proteinExistence type="inferred from homology"/>